<dbReference type="EMBL" id="KZ819662">
    <property type="protein sequence ID" value="PWN30549.1"/>
    <property type="molecule type" value="Genomic_DNA"/>
</dbReference>
<dbReference type="SUPFAM" id="SSF52949">
    <property type="entry name" value="Macro domain-like"/>
    <property type="match status" value="1"/>
</dbReference>
<sequence>MADRIRLTQGDITKLEVDAIVNAANKSLLGGGGVDGAIHRAAGRDLLKECRTLDGCETGDAKTTAGYNLPAKHIIHTVGPVYAKTKAEEKRAQLQSAYRRSLEEAVKLEGVKSVAFPSISTGVYGYPIEEATDVAISTAMDFLESNDALESVVFCTFSKEDHEVYVQRLPHHLAEPKDE</sequence>
<proteinExistence type="predicted"/>
<reference evidence="2 3" key="1">
    <citation type="journal article" date="2018" name="Mol. Biol. Evol.">
        <title>Broad Genomic Sampling Reveals a Smut Pathogenic Ancestry of the Fungal Clade Ustilaginomycotina.</title>
        <authorList>
            <person name="Kijpornyongpan T."/>
            <person name="Mondo S.J."/>
            <person name="Barry K."/>
            <person name="Sandor L."/>
            <person name="Lee J."/>
            <person name="Lipzen A."/>
            <person name="Pangilinan J."/>
            <person name="LaButti K."/>
            <person name="Hainaut M."/>
            <person name="Henrissat B."/>
            <person name="Grigoriev I.V."/>
            <person name="Spatafora J.W."/>
            <person name="Aime M.C."/>
        </authorList>
    </citation>
    <scope>NUCLEOTIDE SEQUENCE [LARGE SCALE GENOMIC DNA]</scope>
    <source>
        <strain evidence="2 3">MCA 5214</strain>
    </source>
</reference>
<dbReference type="Pfam" id="PF01661">
    <property type="entry name" value="Macro"/>
    <property type="match status" value="1"/>
</dbReference>
<dbReference type="Proteomes" id="UP000245884">
    <property type="component" value="Unassembled WGS sequence"/>
</dbReference>
<evidence type="ECO:0000313" key="2">
    <source>
        <dbReference type="EMBL" id="PWN30549.1"/>
    </source>
</evidence>
<protein>
    <submittedName>
        <fullName evidence="2">A1pp-domain-containing protein</fullName>
    </submittedName>
</protein>
<organism evidence="2 3">
    <name type="scientific">Jaminaea rosea</name>
    <dbReference type="NCBI Taxonomy" id="1569628"/>
    <lineage>
        <taxon>Eukaryota</taxon>
        <taxon>Fungi</taxon>
        <taxon>Dikarya</taxon>
        <taxon>Basidiomycota</taxon>
        <taxon>Ustilaginomycotina</taxon>
        <taxon>Exobasidiomycetes</taxon>
        <taxon>Microstromatales</taxon>
        <taxon>Microstromatales incertae sedis</taxon>
        <taxon>Jaminaea</taxon>
    </lineage>
</organism>
<dbReference type="SMART" id="SM00506">
    <property type="entry name" value="A1pp"/>
    <property type="match status" value="1"/>
</dbReference>
<dbReference type="PANTHER" id="PTHR11106">
    <property type="entry name" value="GANGLIOSIDE INDUCED DIFFERENTIATION ASSOCIATED PROTEIN 2-RELATED"/>
    <property type="match status" value="1"/>
</dbReference>
<evidence type="ECO:0000313" key="3">
    <source>
        <dbReference type="Proteomes" id="UP000245884"/>
    </source>
</evidence>
<evidence type="ECO:0000259" key="1">
    <source>
        <dbReference type="PROSITE" id="PS51154"/>
    </source>
</evidence>
<dbReference type="PANTHER" id="PTHR11106:SF27">
    <property type="entry name" value="MACRO DOMAIN-CONTAINING PROTEIN"/>
    <property type="match status" value="1"/>
</dbReference>
<dbReference type="CDD" id="cd02908">
    <property type="entry name" value="Macro_OAADPr_deacetylase"/>
    <property type="match status" value="1"/>
</dbReference>
<dbReference type="Gene3D" id="3.40.220.10">
    <property type="entry name" value="Leucine Aminopeptidase, subunit E, domain 1"/>
    <property type="match status" value="1"/>
</dbReference>
<dbReference type="InterPro" id="IPR043472">
    <property type="entry name" value="Macro_dom-like"/>
</dbReference>
<keyword evidence="3" id="KW-1185">Reference proteome</keyword>
<dbReference type="GeneID" id="37029309"/>
<dbReference type="NCBIfam" id="NF001664">
    <property type="entry name" value="PRK00431.1-6"/>
    <property type="match status" value="1"/>
</dbReference>
<dbReference type="RefSeq" id="XP_025365161.1">
    <property type="nucleotide sequence ID" value="XM_025507486.1"/>
</dbReference>
<feature type="domain" description="Macro" evidence="1">
    <location>
        <begin position="1"/>
        <end position="173"/>
    </location>
</feature>
<dbReference type="PROSITE" id="PS51154">
    <property type="entry name" value="MACRO"/>
    <property type="match status" value="1"/>
</dbReference>
<name>A0A316UZ31_9BASI</name>
<accession>A0A316UZ31</accession>
<dbReference type="InterPro" id="IPR002589">
    <property type="entry name" value="Macro_dom"/>
</dbReference>
<dbReference type="OrthoDB" id="6077599at2759"/>
<gene>
    <name evidence="2" type="ORF">BDZ90DRAFT_245034</name>
</gene>
<dbReference type="AlphaFoldDB" id="A0A316UZ31"/>
<dbReference type="STRING" id="1569628.A0A316UZ31"/>